<protein>
    <recommendedName>
        <fullName evidence="4">3'-5' exonuclease domain-containing protein</fullName>
    </recommendedName>
</protein>
<gene>
    <name evidence="2" type="ORF">VE01_02836</name>
</gene>
<feature type="region of interest" description="Disordered" evidence="1">
    <location>
        <begin position="53"/>
        <end position="72"/>
    </location>
</feature>
<accession>A0A1B8GUV9</accession>
<dbReference type="EMBL" id="KV460212">
    <property type="protein sequence ID" value="OBT99625.2"/>
    <property type="molecule type" value="Genomic_DNA"/>
</dbReference>
<dbReference type="PANTHER" id="PTHR43040:SF1">
    <property type="entry name" value="RIBONUCLEASE D"/>
    <property type="match status" value="1"/>
</dbReference>
<dbReference type="Proteomes" id="UP000091956">
    <property type="component" value="Unassembled WGS sequence"/>
</dbReference>
<sequence>MGWGVYIRSGSAVVCLEVLYRGIYERYMGLFRELSRYISSIILGLKMSSSSSSSNADQQASGRAGPSTAPNNYGPVIVDSATYTLTPIPESPSEDPISSAVEALEHLTLREVGNSYIIDTPRAIGHLTDTLLDLPTSPPSLYLSISGTSIARNGSISLIQLLVLPTNRNYLIDIHTLRSSAFTTAGPRGRTFQSILEDAAIPKVFFDIRNPSSALHGLFAISLAGIHDLQLMELATRRRPRSKKFLHGIARCITSDLSLGAYEQRRWREARARGERMFLPEFGGGREVLEQRPVGEDVAAFVTLDLGFLPALWGFYEARLGGGWRGRVGRETVRRVMEGQREGEEEGRRGRRDRAFGPW</sequence>
<dbReference type="AlphaFoldDB" id="A0A1B8GUV9"/>
<dbReference type="SUPFAM" id="SSF53098">
    <property type="entry name" value="Ribonuclease H-like"/>
    <property type="match status" value="1"/>
</dbReference>
<dbReference type="InterPro" id="IPR012337">
    <property type="entry name" value="RNaseH-like_sf"/>
</dbReference>
<dbReference type="InterPro" id="IPR036397">
    <property type="entry name" value="RNaseH_sf"/>
</dbReference>
<reference evidence="3" key="2">
    <citation type="journal article" date="2018" name="Nat. Commun.">
        <title>Extreme sensitivity to ultraviolet light in the fungal pathogen causing white-nose syndrome of bats.</title>
        <authorList>
            <person name="Palmer J.M."/>
            <person name="Drees K.P."/>
            <person name="Foster J.T."/>
            <person name="Lindner D.L."/>
        </authorList>
    </citation>
    <scope>NUCLEOTIDE SEQUENCE [LARGE SCALE GENOMIC DNA]</scope>
    <source>
        <strain evidence="3">UAMH 10579</strain>
    </source>
</reference>
<evidence type="ECO:0000313" key="3">
    <source>
        <dbReference type="Proteomes" id="UP000091956"/>
    </source>
</evidence>
<evidence type="ECO:0008006" key="4">
    <source>
        <dbReference type="Google" id="ProtNLM"/>
    </source>
</evidence>
<dbReference type="GO" id="GO:0003676">
    <property type="term" value="F:nucleic acid binding"/>
    <property type="evidence" value="ECO:0007669"/>
    <property type="project" value="InterPro"/>
</dbReference>
<organism evidence="2 3">
    <name type="scientific">Pseudogymnoascus verrucosus</name>
    <dbReference type="NCBI Taxonomy" id="342668"/>
    <lineage>
        <taxon>Eukaryota</taxon>
        <taxon>Fungi</taxon>
        <taxon>Dikarya</taxon>
        <taxon>Ascomycota</taxon>
        <taxon>Pezizomycotina</taxon>
        <taxon>Leotiomycetes</taxon>
        <taxon>Thelebolales</taxon>
        <taxon>Thelebolaceae</taxon>
        <taxon>Pseudogymnoascus</taxon>
    </lineage>
</organism>
<feature type="region of interest" description="Disordered" evidence="1">
    <location>
        <begin position="338"/>
        <end position="359"/>
    </location>
</feature>
<dbReference type="GeneID" id="28836222"/>
<evidence type="ECO:0000313" key="2">
    <source>
        <dbReference type="EMBL" id="OBT99625.2"/>
    </source>
</evidence>
<dbReference type="STRING" id="342668.A0A1B8GUV9"/>
<dbReference type="Gene3D" id="3.30.420.10">
    <property type="entry name" value="Ribonuclease H-like superfamily/Ribonuclease H"/>
    <property type="match status" value="1"/>
</dbReference>
<keyword evidence="3" id="KW-1185">Reference proteome</keyword>
<name>A0A1B8GUV9_9PEZI</name>
<dbReference type="RefSeq" id="XP_018133358.2">
    <property type="nucleotide sequence ID" value="XM_018272340.2"/>
</dbReference>
<proteinExistence type="predicted"/>
<reference evidence="2 3" key="1">
    <citation type="submission" date="2016-03" db="EMBL/GenBank/DDBJ databases">
        <title>Comparative genomics of Pseudogymnoascus destructans, the fungus causing white-nose syndrome of bats.</title>
        <authorList>
            <person name="Palmer J.M."/>
            <person name="Drees K.P."/>
            <person name="Foster J.T."/>
            <person name="Lindner D.L."/>
        </authorList>
    </citation>
    <scope>NUCLEOTIDE SEQUENCE [LARGE SCALE GENOMIC DNA]</scope>
    <source>
        <strain evidence="2 3">UAMH 10579</strain>
    </source>
</reference>
<evidence type="ECO:0000256" key="1">
    <source>
        <dbReference type="SAM" id="MobiDB-lite"/>
    </source>
</evidence>
<dbReference type="PANTHER" id="PTHR43040">
    <property type="entry name" value="RIBONUCLEASE D"/>
    <property type="match status" value="1"/>
</dbReference>
<feature type="compositionally biased region" description="Basic and acidic residues" evidence="1">
    <location>
        <begin position="338"/>
        <end position="348"/>
    </location>
</feature>